<proteinExistence type="predicted"/>
<dbReference type="SUPFAM" id="SSF48498">
    <property type="entry name" value="Tetracyclin repressor-like, C-terminal domain"/>
    <property type="match status" value="1"/>
</dbReference>
<dbReference type="Gene3D" id="1.10.357.10">
    <property type="entry name" value="Tetracycline Repressor, domain 2"/>
    <property type="match status" value="1"/>
</dbReference>
<accession>A0A0U1DMJ4</accession>
<dbReference type="AlphaFoldDB" id="A0A0U1DMJ4"/>
<keyword evidence="2 4" id="KW-0238">DNA-binding</keyword>
<name>A0A0U1DMJ4_9MYCO</name>
<evidence type="ECO:0000256" key="2">
    <source>
        <dbReference type="ARBA" id="ARBA00023125"/>
    </source>
</evidence>
<dbReference type="InterPro" id="IPR009057">
    <property type="entry name" value="Homeodomain-like_sf"/>
</dbReference>
<evidence type="ECO:0000256" key="1">
    <source>
        <dbReference type="ARBA" id="ARBA00023015"/>
    </source>
</evidence>
<evidence type="ECO:0000313" key="6">
    <source>
        <dbReference type="EMBL" id="CQD18439.1"/>
    </source>
</evidence>
<dbReference type="PANTHER" id="PTHR30055">
    <property type="entry name" value="HTH-TYPE TRANSCRIPTIONAL REGULATOR RUTR"/>
    <property type="match status" value="1"/>
</dbReference>
<dbReference type="PRINTS" id="PR00455">
    <property type="entry name" value="HTHTETR"/>
</dbReference>
<feature type="domain" description="HTH tetR-type" evidence="5">
    <location>
        <begin position="42"/>
        <end position="102"/>
    </location>
</feature>
<dbReference type="GO" id="GO:0003700">
    <property type="term" value="F:DNA-binding transcription factor activity"/>
    <property type="evidence" value="ECO:0007669"/>
    <property type="project" value="TreeGrafter"/>
</dbReference>
<evidence type="ECO:0000256" key="3">
    <source>
        <dbReference type="ARBA" id="ARBA00023163"/>
    </source>
</evidence>
<evidence type="ECO:0000259" key="5">
    <source>
        <dbReference type="PROSITE" id="PS50977"/>
    </source>
</evidence>
<dbReference type="Pfam" id="PF00440">
    <property type="entry name" value="TetR_N"/>
    <property type="match status" value="1"/>
</dbReference>
<keyword evidence="1" id="KW-0805">Transcription regulation</keyword>
<evidence type="ECO:0000313" key="7">
    <source>
        <dbReference type="Proteomes" id="UP000182227"/>
    </source>
</evidence>
<protein>
    <submittedName>
        <fullName evidence="6">TetR family transcriptional regulator</fullName>
    </submittedName>
</protein>
<keyword evidence="3" id="KW-0804">Transcription</keyword>
<sequence length="229" mass="25365">MPPRNRNGSTAEMKAVKLSTVSFSCRSIGPVLTGPPRSRKGLQTRERLLGAAISEFKRGGMAAAETAAIASAAGVAHGTFFFHFPTKEHVLLELEQREQQRMAADLARFFATAHDVADTLAEMVRVLEKLERRLGGRLFKDFLALHFSTSRPPSEEWTHHPVIVAVIEELQRAQQRGEIPAEVDVMHNGMSFLAGLYALLITIPEAAEVRAPVMAEYLTTYLYGLRVRP</sequence>
<dbReference type="InterPro" id="IPR036271">
    <property type="entry name" value="Tet_transcr_reg_TetR-rel_C_sf"/>
</dbReference>
<organism evidence="6 7">
    <name type="scientific">Mycolicibacterium conceptionense</name>
    <dbReference type="NCBI Taxonomy" id="451644"/>
    <lineage>
        <taxon>Bacteria</taxon>
        <taxon>Bacillati</taxon>
        <taxon>Actinomycetota</taxon>
        <taxon>Actinomycetes</taxon>
        <taxon>Mycobacteriales</taxon>
        <taxon>Mycobacteriaceae</taxon>
        <taxon>Mycolicibacterium</taxon>
    </lineage>
</organism>
<reference evidence="6 7" key="1">
    <citation type="submission" date="2015-03" db="EMBL/GenBank/DDBJ databases">
        <authorList>
            <person name="Murphy D."/>
        </authorList>
    </citation>
    <scope>NUCLEOTIDE SEQUENCE [LARGE SCALE GENOMIC DNA]</scope>
    <source>
        <strain evidence="6 7">D16</strain>
    </source>
</reference>
<dbReference type="SUPFAM" id="SSF46689">
    <property type="entry name" value="Homeodomain-like"/>
    <property type="match status" value="1"/>
</dbReference>
<dbReference type="EMBL" id="CTEF01000003">
    <property type="protein sequence ID" value="CQD18439.1"/>
    <property type="molecule type" value="Genomic_DNA"/>
</dbReference>
<dbReference type="InterPro" id="IPR001647">
    <property type="entry name" value="HTH_TetR"/>
</dbReference>
<dbReference type="PANTHER" id="PTHR30055:SF234">
    <property type="entry name" value="HTH-TYPE TRANSCRIPTIONAL REGULATOR BETI"/>
    <property type="match status" value="1"/>
</dbReference>
<gene>
    <name evidence="6" type="ORF">BN970_04070</name>
</gene>
<dbReference type="InterPro" id="IPR050109">
    <property type="entry name" value="HTH-type_TetR-like_transc_reg"/>
</dbReference>
<dbReference type="GO" id="GO:0000976">
    <property type="term" value="F:transcription cis-regulatory region binding"/>
    <property type="evidence" value="ECO:0007669"/>
    <property type="project" value="TreeGrafter"/>
</dbReference>
<dbReference type="Proteomes" id="UP000182227">
    <property type="component" value="Unassembled WGS sequence"/>
</dbReference>
<dbReference type="PROSITE" id="PS50977">
    <property type="entry name" value="HTH_TETR_2"/>
    <property type="match status" value="1"/>
</dbReference>
<feature type="DNA-binding region" description="H-T-H motif" evidence="4">
    <location>
        <begin position="65"/>
        <end position="84"/>
    </location>
</feature>
<evidence type="ECO:0000256" key="4">
    <source>
        <dbReference type="PROSITE-ProRule" id="PRU00335"/>
    </source>
</evidence>